<accession>A0A2A6BQH6</accession>
<dbReference type="Proteomes" id="UP000005239">
    <property type="component" value="Unassembled WGS sequence"/>
</dbReference>
<sequence>MRGHRLEARARKTGVSSEALVDLRKAIPFTRDVERVIGDDVALSMRLPTSKLKMCVVCGHIHGPRHFFRDHPVPKEKMAVGEWEDASERARGRPLLNRDDKDDILIRLLRSSRVFFKGIPQMNEEEDDATATARSDSHSVVHPDEDEAMDELMAMGDEDGESDEDEDEEEGERDEDEEEGGEMTCKGFIEGLNGRLEVLGQGSYGLVGTSTSDTVYKIQGVEEGGVGWKAGTIEGSKPSMILHEMRVLKALTSLADPGALNSTTALPQLAPAANCMAVVRRVGRCIGTGQRKAIPEEKDEVLIHLLRSSRVLFEGSTLLLSHQLELECSARIRLQDTKSTRFMPTQLQGGSLGHDSVSTRLHDTEEKGEEEAAAVLVEVVVEQPGLLLHPSY</sequence>
<reference evidence="2" key="1">
    <citation type="journal article" date="2008" name="Nat. Genet.">
        <title>The Pristionchus pacificus genome provides a unique perspective on nematode lifestyle and parasitism.</title>
        <authorList>
            <person name="Dieterich C."/>
            <person name="Clifton S.W."/>
            <person name="Schuster L.N."/>
            <person name="Chinwalla A."/>
            <person name="Delehaunty K."/>
            <person name="Dinkelacker I."/>
            <person name="Fulton L."/>
            <person name="Fulton R."/>
            <person name="Godfrey J."/>
            <person name="Minx P."/>
            <person name="Mitreva M."/>
            <person name="Roeseler W."/>
            <person name="Tian H."/>
            <person name="Witte H."/>
            <person name="Yang S.P."/>
            <person name="Wilson R.K."/>
            <person name="Sommer R.J."/>
        </authorList>
    </citation>
    <scope>NUCLEOTIDE SEQUENCE [LARGE SCALE GENOMIC DNA]</scope>
    <source>
        <strain evidence="2">PS312</strain>
    </source>
</reference>
<gene>
    <name evidence="1" type="primary">WBGene00275006</name>
</gene>
<proteinExistence type="predicted"/>
<dbReference type="AlphaFoldDB" id="A0A2A6BQH6"/>
<organism evidence="1 2">
    <name type="scientific">Pristionchus pacificus</name>
    <name type="common">Parasitic nematode worm</name>
    <dbReference type="NCBI Taxonomy" id="54126"/>
    <lineage>
        <taxon>Eukaryota</taxon>
        <taxon>Metazoa</taxon>
        <taxon>Ecdysozoa</taxon>
        <taxon>Nematoda</taxon>
        <taxon>Chromadorea</taxon>
        <taxon>Rhabditida</taxon>
        <taxon>Rhabditina</taxon>
        <taxon>Diplogasteromorpha</taxon>
        <taxon>Diplogasteroidea</taxon>
        <taxon>Neodiplogasteridae</taxon>
        <taxon>Pristionchus</taxon>
    </lineage>
</organism>
<reference evidence="1" key="2">
    <citation type="submission" date="2022-06" db="UniProtKB">
        <authorList>
            <consortium name="EnsemblMetazoa"/>
        </authorList>
    </citation>
    <scope>IDENTIFICATION</scope>
    <source>
        <strain evidence="1">PS312</strain>
    </source>
</reference>
<name>A0A2A6BQH6_PRIPA</name>
<evidence type="ECO:0000313" key="2">
    <source>
        <dbReference type="Proteomes" id="UP000005239"/>
    </source>
</evidence>
<dbReference type="EnsemblMetazoa" id="PPA36637.1">
    <property type="protein sequence ID" value="PPA36637.1"/>
    <property type="gene ID" value="WBGene00275006"/>
</dbReference>
<accession>A0A8R1YT82</accession>
<evidence type="ECO:0000313" key="1">
    <source>
        <dbReference type="EnsemblMetazoa" id="PPA36637.1"/>
    </source>
</evidence>
<protein>
    <submittedName>
        <fullName evidence="1">Uncharacterized protein</fullName>
    </submittedName>
</protein>
<keyword evidence="2" id="KW-1185">Reference proteome</keyword>